<gene>
    <name evidence="2" type="primary">gb27027</name>
    <name evidence="2" type="ORF">PR202_gb27027</name>
</gene>
<dbReference type="EMBL" id="BQKI01000095">
    <property type="protein sequence ID" value="GJN38021.1"/>
    <property type="molecule type" value="Genomic_DNA"/>
</dbReference>
<feature type="compositionally biased region" description="Low complexity" evidence="1">
    <location>
        <begin position="140"/>
        <end position="160"/>
    </location>
</feature>
<feature type="region of interest" description="Disordered" evidence="1">
    <location>
        <begin position="140"/>
        <end position="177"/>
    </location>
</feature>
<evidence type="ECO:0000313" key="3">
    <source>
        <dbReference type="Proteomes" id="UP001054889"/>
    </source>
</evidence>
<dbReference type="Pfam" id="PF07911">
    <property type="entry name" value="DUF1677"/>
    <property type="match status" value="1"/>
</dbReference>
<keyword evidence="3" id="KW-1185">Reference proteome</keyword>
<comment type="caution">
    <text evidence="2">The sequence shown here is derived from an EMBL/GenBank/DDBJ whole genome shotgun (WGS) entry which is preliminary data.</text>
</comment>
<dbReference type="PANTHER" id="PTHR33108:SF33">
    <property type="entry name" value="OS01G0200200 PROTEIN"/>
    <property type="match status" value="1"/>
</dbReference>
<protein>
    <submittedName>
        <fullName evidence="2">Uncharacterized protein</fullName>
    </submittedName>
</protein>
<organism evidence="2 3">
    <name type="scientific">Eleusine coracana subsp. coracana</name>
    <dbReference type="NCBI Taxonomy" id="191504"/>
    <lineage>
        <taxon>Eukaryota</taxon>
        <taxon>Viridiplantae</taxon>
        <taxon>Streptophyta</taxon>
        <taxon>Embryophyta</taxon>
        <taxon>Tracheophyta</taxon>
        <taxon>Spermatophyta</taxon>
        <taxon>Magnoliopsida</taxon>
        <taxon>Liliopsida</taxon>
        <taxon>Poales</taxon>
        <taxon>Poaceae</taxon>
        <taxon>PACMAD clade</taxon>
        <taxon>Chloridoideae</taxon>
        <taxon>Cynodonteae</taxon>
        <taxon>Eleusininae</taxon>
        <taxon>Eleusine</taxon>
    </lineage>
</organism>
<evidence type="ECO:0000313" key="2">
    <source>
        <dbReference type="EMBL" id="GJN38021.1"/>
    </source>
</evidence>
<dbReference type="PANTHER" id="PTHR33108">
    <property type="entry name" value="OS01G0745000 PROTEIN"/>
    <property type="match status" value="1"/>
</dbReference>
<proteinExistence type="predicted"/>
<accession>A0AAV5FSR3</accession>
<reference evidence="2" key="2">
    <citation type="submission" date="2021-12" db="EMBL/GenBank/DDBJ databases">
        <title>Resequencing data analysis of finger millet.</title>
        <authorList>
            <person name="Hatakeyama M."/>
            <person name="Aluri S."/>
            <person name="Balachadran M.T."/>
            <person name="Sivarajan S.R."/>
            <person name="Poveda L."/>
            <person name="Shimizu-Inatsugi R."/>
            <person name="Schlapbach R."/>
            <person name="Sreeman S.M."/>
            <person name="Shimizu K.K."/>
        </authorList>
    </citation>
    <scope>NUCLEOTIDE SEQUENCE</scope>
</reference>
<sequence length="177" mass="19203">MATRSWRRQWRQIVYNDENTAEITAIHVPTRKRRLLEQQQAVETVRCACCGVAEDCTAAYISAACARLRCDCGDWCSSAVKEIVRRERRRGDGAALVAHRGGRGGGDLVATRGGVQTISLATTRLNPTLSLAGSMRRIARGGASTGGRRASGQERAAGAARPRRPRAALATRGSWRK</sequence>
<reference evidence="2" key="1">
    <citation type="journal article" date="2018" name="DNA Res.">
        <title>Multiple hybrid de novo genome assembly of finger millet, an orphan allotetraploid crop.</title>
        <authorList>
            <person name="Hatakeyama M."/>
            <person name="Aluri S."/>
            <person name="Balachadran M.T."/>
            <person name="Sivarajan S.R."/>
            <person name="Patrignani A."/>
            <person name="Gruter S."/>
            <person name="Poveda L."/>
            <person name="Shimizu-Inatsugi R."/>
            <person name="Baeten J."/>
            <person name="Francoijs K.J."/>
            <person name="Nataraja K.N."/>
            <person name="Reddy Y.A.N."/>
            <person name="Phadnis S."/>
            <person name="Ravikumar R.L."/>
            <person name="Schlapbach R."/>
            <person name="Sreeman S.M."/>
            <person name="Shimizu K.K."/>
        </authorList>
    </citation>
    <scope>NUCLEOTIDE SEQUENCE</scope>
</reference>
<dbReference type="AlphaFoldDB" id="A0AAV5FSR3"/>
<evidence type="ECO:0000256" key="1">
    <source>
        <dbReference type="SAM" id="MobiDB-lite"/>
    </source>
</evidence>
<dbReference type="InterPro" id="IPR012876">
    <property type="entry name" value="DUF1677_pln"/>
</dbReference>
<name>A0AAV5FSR3_ELECO</name>
<feature type="compositionally biased region" description="Low complexity" evidence="1">
    <location>
        <begin position="167"/>
        <end position="177"/>
    </location>
</feature>
<dbReference type="Proteomes" id="UP001054889">
    <property type="component" value="Unassembled WGS sequence"/>
</dbReference>